<name>A0A1R3JDB5_9ROSI</name>
<dbReference type="Proteomes" id="UP000187203">
    <property type="component" value="Unassembled WGS sequence"/>
</dbReference>
<accession>A0A1R3JDB5</accession>
<proteinExistence type="predicted"/>
<keyword evidence="2" id="KW-1185">Reference proteome</keyword>
<organism evidence="1 2">
    <name type="scientific">Corchorus olitorius</name>
    <dbReference type="NCBI Taxonomy" id="93759"/>
    <lineage>
        <taxon>Eukaryota</taxon>
        <taxon>Viridiplantae</taxon>
        <taxon>Streptophyta</taxon>
        <taxon>Embryophyta</taxon>
        <taxon>Tracheophyta</taxon>
        <taxon>Spermatophyta</taxon>
        <taxon>Magnoliopsida</taxon>
        <taxon>eudicotyledons</taxon>
        <taxon>Gunneridae</taxon>
        <taxon>Pentapetalae</taxon>
        <taxon>rosids</taxon>
        <taxon>malvids</taxon>
        <taxon>Malvales</taxon>
        <taxon>Malvaceae</taxon>
        <taxon>Grewioideae</taxon>
        <taxon>Apeibeae</taxon>
        <taxon>Corchorus</taxon>
    </lineage>
</organism>
<evidence type="ECO:0000313" key="1">
    <source>
        <dbReference type="EMBL" id="OMO92813.1"/>
    </source>
</evidence>
<evidence type="ECO:0000313" key="2">
    <source>
        <dbReference type="Proteomes" id="UP000187203"/>
    </source>
</evidence>
<sequence>MPLVNPKSKYTTKVLPSLLAEAASPRAFPITSESGSGPTFKISSMTPMLPNGIDEFSAVVLGRMELMN</sequence>
<comment type="caution">
    <text evidence="1">The sequence shown here is derived from an EMBL/GenBank/DDBJ whole genome shotgun (WGS) entry which is preliminary data.</text>
</comment>
<reference evidence="2" key="1">
    <citation type="submission" date="2013-09" db="EMBL/GenBank/DDBJ databases">
        <title>Corchorus olitorius genome sequencing.</title>
        <authorList>
            <person name="Alam M."/>
            <person name="Haque M.S."/>
            <person name="Islam M.S."/>
            <person name="Emdad E.M."/>
            <person name="Islam M.M."/>
            <person name="Ahmed B."/>
            <person name="Halim A."/>
            <person name="Hossen Q.M.M."/>
            <person name="Hossain M.Z."/>
            <person name="Ahmed R."/>
            <person name="Khan M.M."/>
            <person name="Islam R."/>
            <person name="Rashid M.M."/>
            <person name="Khan S.A."/>
            <person name="Rahman M.S."/>
            <person name="Alam M."/>
            <person name="Yahiya A.S."/>
            <person name="Khan M.S."/>
            <person name="Azam M.S."/>
            <person name="Haque T."/>
            <person name="Lashkar M.Z.H."/>
            <person name="Akhand A.I."/>
            <person name="Morshed G."/>
            <person name="Roy S."/>
            <person name="Uddin K.S."/>
            <person name="Rabeya T."/>
            <person name="Hossain A.S."/>
            <person name="Chowdhury A."/>
            <person name="Snigdha A.R."/>
            <person name="Mortoza M.S."/>
            <person name="Matin S.A."/>
            <person name="Hoque S.M.E."/>
            <person name="Islam M.K."/>
            <person name="Roy D.K."/>
            <person name="Haider R."/>
            <person name="Moosa M.M."/>
            <person name="Elias S.M."/>
            <person name="Hasan A.M."/>
            <person name="Jahan S."/>
            <person name="Shafiuddin M."/>
            <person name="Mahmood N."/>
            <person name="Shommy N.S."/>
        </authorList>
    </citation>
    <scope>NUCLEOTIDE SEQUENCE [LARGE SCALE GENOMIC DNA]</scope>
    <source>
        <strain evidence="2">cv. O-4</strain>
    </source>
</reference>
<dbReference type="EMBL" id="AWUE01016326">
    <property type="protein sequence ID" value="OMO92813.1"/>
    <property type="molecule type" value="Genomic_DNA"/>
</dbReference>
<gene>
    <name evidence="1" type="ORF">COLO4_17286</name>
</gene>
<dbReference type="AlphaFoldDB" id="A0A1R3JDB5"/>
<protein>
    <submittedName>
        <fullName evidence="1">DNA polymerase delta catalytic subunit</fullName>
    </submittedName>
</protein>